<evidence type="ECO:0000259" key="2">
    <source>
        <dbReference type="Pfam" id="PF00534"/>
    </source>
</evidence>
<dbReference type="Pfam" id="PF00534">
    <property type="entry name" value="Glycos_transf_1"/>
    <property type="match status" value="1"/>
</dbReference>
<keyword evidence="4" id="KW-1185">Reference proteome</keyword>
<dbReference type="STRING" id="1796616.A4V09_01910"/>
<dbReference type="Gene3D" id="3.40.50.2000">
    <property type="entry name" value="Glycogen Phosphorylase B"/>
    <property type="match status" value="2"/>
</dbReference>
<dbReference type="GO" id="GO:0009103">
    <property type="term" value="P:lipopolysaccharide biosynthetic process"/>
    <property type="evidence" value="ECO:0007669"/>
    <property type="project" value="TreeGrafter"/>
</dbReference>
<accession>A0A1C7I4T7</accession>
<protein>
    <recommendedName>
        <fullName evidence="2">Glycosyl transferase family 1 domain-containing protein</fullName>
    </recommendedName>
</protein>
<sequence>MKLIKKKWRTMKVRILHCCISAFYIDGYNYQENILPRQNKKDGHDVQIVASTYTFKDNDNTKGGYVKPSDYFNEDGIFVQRRSYKKIATGFLTNKIRKMDGFYEMIEKFSPDVILFHGTSSVEILTAAKYKKDHANVKLYLDSHADFYTSGTNFISRKILHGIFYKYCINKALPYIEKILYVSTGCGDFLREVYHLPEQKIEFYSLGGNIPSLTDIQDSRKAVCKELGINENQIIFLQAGKLDRYKKVKEMLEIFSQVPDDRFVFLLIGSISYDIKEEVNKLIGNDRRIKYLGWKDGNELNVYLNACDIYLQPGKVSATAQNAICRSCAVLLNNLKEYHLFVNGNGWLVDDFDEVKKILSDISFGSINVSELKSKSKMIGHKYFDYTRLAKRLYK</sequence>
<dbReference type="Proteomes" id="UP000092574">
    <property type="component" value="Chromosome"/>
</dbReference>
<keyword evidence="1" id="KW-0808">Transferase</keyword>
<dbReference type="EMBL" id="CP015405">
    <property type="protein sequence ID" value="ANU74621.1"/>
    <property type="molecule type" value="Genomic_DNA"/>
</dbReference>
<feature type="domain" description="Glycosyl transferase family 1" evidence="2">
    <location>
        <begin position="225"/>
        <end position="316"/>
    </location>
</feature>
<dbReference type="CDD" id="cd03801">
    <property type="entry name" value="GT4_PimA-like"/>
    <property type="match status" value="1"/>
</dbReference>
<organism evidence="3 4">
    <name type="scientific">Blautia pseudococcoides</name>
    <dbReference type="NCBI Taxonomy" id="1796616"/>
    <lineage>
        <taxon>Bacteria</taxon>
        <taxon>Bacillati</taxon>
        <taxon>Bacillota</taxon>
        <taxon>Clostridia</taxon>
        <taxon>Lachnospirales</taxon>
        <taxon>Lachnospiraceae</taxon>
        <taxon>Blautia</taxon>
    </lineage>
</organism>
<dbReference type="RefSeq" id="WP_084043400.1">
    <property type="nucleotide sequence ID" value="NZ_CP015405.2"/>
</dbReference>
<proteinExistence type="predicted"/>
<evidence type="ECO:0000313" key="4">
    <source>
        <dbReference type="Proteomes" id="UP000092574"/>
    </source>
</evidence>
<dbReference type="OrthoDB" id="9816424at2"/>
<dbReference type="GO" id="GO:0016757">
    <property type="term" value="F:glycosyltransferase activity"/>
    <property type="evidence" value="ECO:0007669"/>
    <property type="project" value="InterPro"/>
</dbReference>
<dbReference type="KEGG" id="byl:A4V09_01910"/>
<evidence type="ECO:0000256" key="1">
    <source>
        <dbReference type="ARBA" id="ARBA00022679"/>
    </source>
</evidence>
<dbReference type="PANTHER" id="PTHR46401">
    <property type="entry name" value="GLYCOSYLTRANSFERASE WBBK-RELATED"/>
    <property type="match status" value="1"/>
</dbReference>
<dbReference type="AlphaFoldDB" id="A0A1C7I4T7"/>
<name>A0A1C7I4T7_9FIRM</name>
<reference evidence="3" key="1">
    <citation type="submission" date="2017-04" db="EMBL/GenBank/DDBJ databases">
        <title>Complete Genome Sequences of Twelve Strains of a Stable Defined Moderately Diverse Mouse Microbiota 2 (sDMDMm2).</title>
        <authorList>
            <person name="Uchimura Y."/>
            <person name="Wyss M."/>
            <person name="Brugiroux S."/>
            <person name="Limenitakis J.P."/>
            <person name="Stecher B."/>
            <person name="McCoy K.D."/>
            <person name="Macpherson A.J."/>
        </authorList>
    </citation>
    <scope>NUCLEOTIDE SEQUENCE</scope>
    <source>
        <strain evidence="3">YL58</strain>
    </source>
</reference>
<dbReference type="SUPFAM" id="SSF53756">
    <property type="entry name" value="UDP-Glycosyltransferase/glycogen phosphorylase"/>
    <property type="match status" value="1"/>
</dbReference>
<dbReference type="InterPro" id="IPR001296">
    <property type="entry name" value="Glyco_trans_1"/>
</dbReference>
<dbReference type="PANTHER" id="PTHR46401:SF2">
    <property type="entry name" value="GLYCOSYLTRANSFERASE WBBK-RELATED"/>
    <property type="match status" value="1"/>
</dbReference>
<evidence type="ECO:0000313" key="3">
    <source>
        <dbReference type="EMBL" id="ANU74621.1"/>
    </source>
</evidence>
<gene>
    <name evidence="3" type="ORF">A4V09_01910</name>
</gene>